<protein>
    <submittedName>
        <fullName evidence="10">ABC transporter permease</fullName>
    </submittedName>
</protein>
<evidence type="ECO:0000259" key="9">
    <source>
        <dbReference type="PROSITE" id="PS50928"/>
    </source>
</evidence>
<evidence type="ECO:0000256" key="3">
    <source>
        <dbReference type="ARBA" id="ARBA00022448"/>
    </source>
</evidence>
<dbReference type="EMBL" id="DVMU01000072">
    <property type="protein sequence ID" value="HIU33553.1"/>
    <property type="molecule type" value="Genomic_DNA"/>
</dbReference>
<accession>A0A9D1LAM8</accession>
<dbReference type="SUPFAM" id="SSF161098">
    <property type="entry name" value="MetI-like"/>
    <property type="match status" value="1"/>
</dbReference>
<feature type="transmembrane region" description="Helical" evidence="8">
    <location>
        <begin position="195"/>
        <end position="224"/>
    </location>
</feature>
<keyword evidence="4" id="KW-1003">Cell membrane</keyword>
<evidence type="ECO:0000256" key="2">
    <source>
        <dbReference type="ARBA" id="ARBA00007069"/>
    </source>
</evidence>
<sequence>MKRKSRSAALLILPMAIWAIVFVGGALAYVLWLSFQTRASEGVGIIQKWTIDNYLKLLNPNYLKVLGGSLRLALLTTGVCILVGYPFGYLMARARPRWRSILLMLVVVPFWTNALIRVYGWRILLMGDGPVNSFLMALGLISSPLKLLNTFGAVLLGMVYALLPFMILPVYASVEKMDWSLVEAGRDMGARPWRVFWTVTLPLTAPGLLAGCVLTFVPSIGLFFMSDMLGGANEVLLGNLINDQLLKSRDWPFAAAISVVMLLMTSAILWIYRRAGGKASDML</sequence>
<reference evidence="10" key="2">
    <citation type="journal article" date="2021" name="PeerJ">
        <title>Extensive microbial diversity within the chicken gut microbiome revealed by metagenomics and culture.</title>
        <authorList>
            <person name="Gilroy R."/>
            <person name="Ravi A."/>
            <person name="Getino M."/>
            <person name="Pursley I."/>
            <person name="Horton D.L."/>
            <person name="Alikhan N.F."/>
            <person name="Baker D."/>
            <person name="Gharbi K."/>
            <person name="Hall N."/>
            <person name="Watson M."/>
            <person name="Adriaenssens E.M."/>
            <person name="Foster-Nyarko E."/>
            <person name="Jarju S."/>
            <person name="Secka A."/>
            <person name="Antonio M."/>
            <person name="Oren A."/>
            <person name="Chaudhuri R.R."/>
            <person name="La Ragione R."/>
            <person name="Hildebrand F."/>
            <person name="Pallen M.J."/>
        </authorList>
    </citation>
    <scope>NUCLEOTIDE SEQUENCE</scope>
    <source>
        <strain evidence="10">ChiHcec3-11533</strain>
    </source>
</reference>
<dbReference type="GO" id="GO:0055085">
    <property type="term" value="P:transmembrane transport"/>
    <property type="evidence" value="ECO:0007669"/>
    <property type="project" value="InterPro"/>
</dbReference>
<dbReference type="CDD" id="cd06261">
    <property type="entry name" value="TM_PBP2"/>
    <property type="match status" value="1"/>
</dbReference>
<dbReference type="Proteomes" id="UP000824072">
    <property type="component" value="Unassembled WGS sequence"/>
</dbReference>
<keyword evidence="3 8" id="KW-0813">Transport</keyword>
<dbReference type="InterPro" id="IPR000515">
    <property type="entry name" value="MetI-like"/>
</dbReference>
<feature type="transmembrane region" description="Helical" evidence="8">
    <location>
        <begin position="151"/>
        <end position="174"/>
    </location>
</feature>
<dbReference type="AlphaFoldDB" id="A0A9D1LAM8"/>
<proteinExistence type="inferred from homology"/>
<feature type="transmembrane region" description="Helical" evidence="8">
    <location>
        <begin position="251"/>
        <end position="272"/>
    </location>
</feature>
<feature type="transmembrane region" description="Helical" evidence="8">
    <location>
        <begin position="101"/>
        <end position="120"/>
    </location>
</feature>
<keyword evidence="7 8" id="KW-0472">Membrane</keyword>
<dbReference type="Pfam" id="PF00528">
    <property type="entry name" value="BPD_transp_1"/>
    <property type="match status" value="1"/>
</dbReference>
<keyword evidence="6 8" id="KW-1133">Transmembrane helix</keyword>
<evidence type="ECO:0000256" key="1">
    <source>
        <dbReference type="ARBA" id="ARBA00004651"/>
    </source>
</evidence>
<feature type="transmembrane region" description="Helical" evidence="8">
    <location>
        <begin position="70"/>
        <end position="89"/>
    </location>
</feature>
<reference evidence="10" key="1">
    <citation type="submission" date="2020-10" db="EMBL/GenBank/DDBJ databases">
        <authorList>
            <person name="Gilroy R."/>
        </authorList>
    </citation>
    <scope>NUCLEOTIDE SEQUENCE</scope>
    <source>
        <strain evidence="10">ChiHcec3-11533</strain>
    </source>
</reference>
<dbReference type="Gene3D" id="1.10.3720.10">
    <property type="entry name" value="MetI-like"/>
    <property type="match status" value="1"/>
</dbReference>
<name>A0A9D1LAM8_9FIRM</name>
<dbReference type="InterPro" id="IPR035906">
    <property type="entry name" value="MetI-like_sf"/>
</dbReference>
<dbReference type="PROSITE" id="PS50928">
    <property type="entry name" value="ABC_TM1"/>
    <property type="match status" value="1"/>
</dbReference>
<keyword evidence="5 8" id="KW-0812">Transmembrane</keyword>
<evidence type="ECO:0000313" key="10">
    <source>
        <dbReference type="EMBL" id="HIU33553.1"/>
    </source>
</evidence>
<dbReference type="PANTHER" id="PTHR42929:SF1">
    <property type="entry name" value="INNER MEMBRANE ABC TRANSPORTER PERMEASE PROTEIN YDCU-RELATED"/>
    <property type="match status" value="1"/>
</dbReference>
<evidence type="ECO:0000256" key="4">
    <source>
        <dbReference type="ARBA" id="ARBA00022475"/>
    </source>
</evidence>
<gene>
    <name evidence="10" type="ORF">IAB02_03235</name>
</gene>
<evidence type="ECO:0000256" key="6">
    <source>
        <dbReference type="ARBA" id="ARBA00022989"/>
    </source>
</evidence>
<dbReference type="PANTHER" id="PTHR42929">
    <property type="entry name" value="INNER MEMBRANE ABC TRANSPORTER PERMEASE PROTEIN YDCU-RELATED-RELATED"/>
    <property type="match status" value="1"/>
</dbReference>
<comment type="caution">
    <text evidence="10">The sequence shown here is derived from an EMBL/GenBank/DDBJ whole genome shotgun (WGS) entry which is preliminary data.</text>
</comment>
<comment type="subcellular location">
    <subcellularLocation>
        <location evidence="1 8">Cell membrane</location>
        <topology evidence="1 8">Multi-pass membrane protein</topology>
    </subcellularLocation>
</comment>
<comment type="similarity">
    <text evidence="2">Belongs to the binding-protein-dependent transport system permease family. CysTW subfamily.</text>
</comment>
<evidence type="ECO:0000256" key="5">
    <source>
        <dbReference type="ARBA" id="ARBA00022692"/>
    </source>
</evidence>
<evidence type="ECO:0000313" key="11">
    <source>
        <dbReference type="Proteomes" id="UP000824072"/>
    </source>
</evidence>
<evidence type="ECO:0000256" key="8">
    <source>
        <dbReference type="RuleBase" id="RU363032"/>
    </source>
</evidence>
<organism evidence="10 11">
    <name type="scientific">Candidatus Pullichristensenella excrementigallinarum</name>
    <dbReference type="NCBI Taxonomy" id="2840907"/>
    <lineage>
        <taxon>Bacteria</taxon>
        <taxon>Bacillati</taxon>
        <taxon>Bacillota</taxon>
        <taxon>Clostridia</taxon>
        <taxon>Candidatus Pullichristensenella</taxon>
    </lineage>
</organism>
<feature type="transmembrane region" description="Helical" evidence="8">
    <location>
        <begin position="7"/>
        <end position="32"/>
    </location>
</feature>
<evidence type="ECO:0000256" key="7">
    <source>
        <dbReference type="ARBA" id="ARBA00023136"/>
    </source>
</evidence>
<feature type="domain" description="ABC transmembrane type-1" evidence="9">
    <location>
        <begin position="66"/>
        <end position="272"/>
    </location>
</feature>
<dbReference type="GO" id="GO:0005886">
    <property type="term" value="C:plasma membrane"/>
    <property type="evidence" value="ECO:0007669"/>
    <property type="project" value="UniProtKB-SubCell"/>
</dbReference>